<dbReference type="GO" id="GO:0003677">
    <property type="term" value="F:DNA binding"/>
    <property type="evidence" value="ECO:0007669"/>
    <property type="project" value="InterPro"/>
</dbReference>
<comment type="subcellular location">
    <subcellularLocation>
        <location evidence="1">Nucleus</location>
    </subcellularLocation>
</comment>
<dbReference type="AlphaFoldDB" id="A0A9W8DPK8"/>
<evidence type="ECO:0000256" key="4">
    <source>
        <dbReference type="ARBA" id="ARBA00023163"/>
    </source>
</evidence>
<dbReference type="PANTHER" id="PTHR47338:SF5">
    <property type="entry name" value="ZN(II)2CYS6 TRANSCRIPTION FACTOR (EUROFUNG)"/>
    <property type="match status" value="1"/>
</dbReference>
<dbReference type="Proteomes" id="UP001150569">
    <property type="component" value="Unassembled WGS sequence"/>
</dbReference>
<dbReference type="CDD" id="cd00067">
    <property type="entry name" value="GAL4"/>
    <property type="match status" value="1"/>
</dbReference>
<dbReference type="GO" id="GO:0005634">
    <property type="term" value="C:nucleus"/>
    <property type="evidence" value="ECO:0007669"/>
    <property type="project" value="UniProtKB-SubCell"/>
</dbReference>
<feature type="domain" description="Zn(2)-C6 fungal-type" evidence="7">
    <location>
        <begin position="16"/>
        <end position="46"/>
    </location>
</feature>
<dbReference type="EMBL" id="JANBPT010000857">
    <property type="protein sequence ID" value="KAJ1912175.1"/>
    <property type="molecule type" value="Genomic_DNA"/>
</dbReference>
<protein>
    <recommendedName>
        <fullName evidence="7">Zn(2)-C6 fungal-type domain-containing protein</fullName>
    </recommendedName>
</protein>
<feature type="region of interest" description="Disordered" evidence="6">
    <location>
        <begin position="123"/>
        <end position="151"/>
    </location>
</feature>
<evidence type="ECO:0000313" key="8">
    <source>
        <dbReference type="EMBL" id="KAJ1912175.1"/>
    </source>
</evidence>
<dbReference type="PROSITE" id="PS00463">
    <property type="entry name" value="ZN2_CY6_FUNGAL_1"/>
    <property type="match status" value="1"/>
</dbReference>
<dbReference type="InterPro" id="IPR001138">
    <property type="entry name" value="Zn2Cys6_DnaBD"/>
</dbReference>
<keyword evidence="4" id="KW-0804">Transcription</keyword>
<evidence type="ECO:0000259" key="7">
    <source>
        <dbReference type="PROSITE" id="PS50048"/>
    </source>
</evidence>
<reference evidence="8" key="1">
    <citation type="submission" date="2022-07" db="EMBL/GenBank/DDBJ databases">
        <title>Phylogenomic reconstructions and comparative analyses of Kickxellomycotina fungi.</title>
        <authorList>
            <person name="Reynolds N.K."/>
            <person name="Stajich J.E."/>
            <person name="Barry K."/>
            <person name="Grigoriev I.V."/>
            <person name="Crous P."/>
            <person name="Smith M.E."/>
        </authorList>
    </citation>
    <scope>NUCLEOTIDE SEQUENCE</scope>
    <source>
        <strain evidence="8">RSA 861</strain>
    </source>
</reference>
<dbReference type="GO" id="GO:0008270">
    <property type="term" value="F:zinc ion binding"/>
    <property type="evidence" value="ECO:0007669"/>
    <property type="project" value="InterPro"/>
</dbReference>
<name>A0A9W8DPK8_9FUNG</name>
<evidence type="ECO:0000256" key="5">
    <source>
        <dbReference type="ARBA" id="ARBA00023242"/>
    </source>
</evidence>
<dbReference type="PROSITE" id="PS50048">
    <property type="entry name" value="ZN2_CY6_FUNGAL_2"/>
    <property type="match status" value="1"/>
</dbReference>
<dbReference type="SMART" id="SM00066">
    <property type="entry name" value="GAL4"/>
    <property type="match status" value="1"/>
</dbReference>
<gene>
    <name evidence="8" type="ORF">IWQ60_009777</name>
</gene>
<proteinExistence type="predicted"/>
<keyword evidence="3" id="KW-0805">Transcription regulation</keyword>
<feature type="compositionally biased region" description="Low complexity" evidence="6">
    <location>
        <begin position="135"/>
        <end position="145"/>
    </location>
</feature>
<evidence type="ECO:0000256" key="2">
    <source>
        <dbReference type="ARBA" id="ARBA00022723"/>
    </source>
</evidence>
<evidence type="ECO:0000313" key="9">
    <source>
        <dbReference type="Proteomes" id="UP001150569"/>
    </source>
</evidence>
<organism evidence="8 9">
    <name type="scientific">Tieghemiomyces parasiticus</name>
    <dbReference type="NCBI Taxonomy" id="78921"/>
    <lineage>
        <taxon>Eukaryota</taxon>
        <taxon>Fungi</taxon>
        <taxon>Fungi incertae sedis</taxon>
        <taxon>Zoopagomycota</taxon>
        <taxon>Kickxellomycotina</taxon>
        <taxon>Dimargaritomycetes</taxon>
        <taxon>Dimargaritales</taxon>
        <taxon>Dimargaritaceae</taxon>
        <taxon>Tieghemiomyces</taxon>
    </lineage>
</organism>
<keyword evidence="5" id="KW-0539">Nucleus</keyword>
<dbReference type="InterPro" id="IPR036864">
    <property type="entry name" value="Zn2-C6_fun-type_DNA-bd_sf"/>
</dbReference>
<evidence type="ECO:0000256" key="1">
    <source>
        <dbReference type="ARBA" id="ARBA00004123"/>
    </source>
</evidence>
<dbReference type="PANTHER" id="PTHR47338">
    <property type="entry name" value="ZN(II)2CYS6 TRANSCRIPTION FACTOR (EUROFUNG)-RELATED"/>
    <property type="match status" value="1"/>
</dbReference>
<dbReference type="GO" id="GO:0000981">
    <property type="term" value="F:DNA-binding transcription factor activity, RNA polymerase II-specific"/>
    <property type="evidence" value="ECO:0007669"/>
    <property type="project" value="InterPro"/>
</dbReference>
<accession>A0A9W8DPK8</accession>
<sequence>MQTPQIARGRTRAFKACDRCRRRKIGCDGVRPRCANCHRLGHTCCYSEYRLPGPVPRRPRRPADPETAFISTFAVETPTRQVTVPLDLLRRLCAGNADLKTAVLLARHGLDGLVTDKGREVADTDVSTDGESHVTNNTTPSSPTPDLMLRPPPTNPFVATTPEWDPSAITEERSVVSQLRQHYATLLRSDRKLPPYFRPSTLTVTVTTPWLLHGTTMGPRLLTWRAHAQSTTPPPVAPLLYPHEDLLFHGSVVHELLYRYCQRIYPVLGEPYYRRLAYRLDHGRLSMGLLCVILSYEAAYSDHPVFRHHPAHAASLLYHRRARVAITDDLVGSRLDNVFALVMMGDNELAFGDPSAADMYLVSAMRLAQRLGLHLVDVVGPARPPSLLLPWTPASPSANATTGALTAAERSAALLECRRVVWWQAFTFQACHATVFGTAVAARTAEYLVHLPSHHLEFTELNRLLLRDYGDEGLSPSAQLPSLLPEYSDVYYYLPDEQILLDLMAECVGLIRTRTTNPAAWLARLPAYNATLDQWLTATPYLKYTKVFPNLLCPRDREEQAVYAQILVRFAEVHLLRIRLNTPAEVAANDPRVSPGVRHACQLHCWEAVLAVRALCRQFQRFPVPCHNLSIVCCLREAATVCVAELRAQPPAPDRIDLARTVLEEVVDFLSEHAAFYPFNHLIVQKLRQEQRLLLAPPADSRDDAID</sequence>
<keyword evidence="2" id="KW-0479">Metal-binding</keyword>
<dbReference type="OrthoDB" id="10261408at2759"/>
<comment type="caution">
    <text evidence="8">The sequence shown here is derived from an EMBL/GenBank/DDBJ whole genome shotgun (WGS) entry which is preliminary data.</text>
</comment>
<keyword evidence="9" id="KW-1185">Reference proteome</keyword>
<evidence type="ECO:0000256" key="3">
    <source>
        <dbReference type="ARBA" id="ARBA00023015"/>
    </source>
</evidence>
<dbReference type="Pfam" id="PF04082">
    <property type="entry name" value="Fungal_trans"/>
    <property type="match status" value="1"/>
</dbReference>
<dbReference type="SUPFAM" id="SSF57701">
    <property type="entry name" value="Zn2/Cys6 DNA-binding domain"/>
    <property type="match status" value="1"/>
</dbReference>
<dbReference type="InterPro" id="IPR050815">
    <property type="entry name" value="TF_fung"/>
</dbReference>
<evidence type="ECO:0000256" key="6">
    <source>
        <dbReference type="SAM" id="MobiDB-lite"/>
    </source>
</evidence>
<dbReference type="Gene3D" id="4.10.240.10">
    <property type="entry name" value="Zn(2)-C6 fungal-type DNA-binding domain"/>
    <property type="match status" value="1"/>
</dbReference>
<dbReference type="InterPro" id="IPR007219">
    <property type="entry name" value="XnlR_reg_dom"/>
</dbReference>
<dbReference type="CDD" id="cd12148">
    <property type="entry name" value="fungal_TF_MHR"/>
    <property type="match status" value="1"/>
</dbReference>
<dbReference type="GO" id="GO:0006351">
    <property type="term" value="P:DNA-templated transcription"/>
    <property type="evidence" value="ECO:0007669"/>
    <property type="project" value="InterPro"/>
</dbReference>
<dbReference type="Pfam" id="PF00172">
    <property type="entry name" value="Zn_clus"/>
    <property type="match status" value="1"/>
</dbReference>